<evidence type="ECO:0000313" key="7">
    <source>
        <dbReference type="Proteomes" id="UP000242133"/>
    </source>
</evidence>
<feature type="compositionally biased region" description="Polar residues" evidence="2">
    <location>
        <begin position="1792"/>
        <end position="1805"/>
    </location>
</feature>
<dbReference type="InterPro" id="IPR025282">
    <property type="entry name" value="DUF4214"/>
</dbReference>
<feature type="region of interest" description="Disordered" evidence="2">
    <location>
        <begin position="1670"/>
        <end position="1754"/>
    </location>
</feature>
<sequence>MKTTSPDQVTAPVTTRHVIFIDTGLPDYQTLIDDLSETTDVVQVAPHQDGIQVMAEWAETHSGYAAIHVLGHGSSGAQQLGSATLSSDTLTSYRNELSQIGKALTEDADILLYGCSVAANETGVEFIGKLAQMTDADIAASDDLTGSKSLGGDWVLEVSTGTSISAQTAESYAHTLAATWSNVTGAGNVAASLSSDSSLNMAGDFDSDGDYDFVVASSSTEYTYFRNDNGTLTAFAHTDGGHPFAGLVPYTGNPANNIIADIDGDGDTDIISGTSYFRNDGGAFTNVTGAGNVAASLSSDSSLNMAGDFDSDGDYDFVAASSLTEYTYFRNDNGTLTAFAHTDGGHPFAGLVPYTGNPANNIIADIDGDGDTDIISGTSYFRQEVAPPRIISSLPADNETGADGSANISLSFNETISSAGTGMIRIYSSSDTLIETITANDTSKVTISGSIVTINPVTTLADNTGHYIQIDKRAFFDSDGMTFMGIGDKTTLNFTTGTSNATPTIGGTPTDITTTEDAASNVDLSSVTFDDVDNDTLTVTLTASAGTFSTPADGAAVGSGITETKVSDTVITLVGSAADINTYLDTVSNIQYTSTENASGDNAATITITASDGNGGSLASNPVVNLDITAVNDAPVLDNAGSPTLTAIDEDPSSNAGTLVSALLGAALTDVDTGASEGIAVTAVDNTNGTWQYSSDGTNWAAVGTVSDSSALLLAADDKLRFVPDTDYNGSATVTYRGWDQTSGTAGNKVDASTNGNTTAFSTATESATVTVNTVDDAPTGSGAATPASFTEDTQGNLDLSGFTVADVDSASVTITLTASAGTLVASPSGGVTVGGSSSALTLTGSPSDINTYLDTTTNVKYTGASDANGTGAATITITGADGTTSNVAMGSVSLNISAVDDAPTITAVPDESVVLSVGQALNLAASSVADVDSASVTAVISVDSGTLTATSAASIHSGGAAVVQTDLQTVTLTGSPTEVDAYLNDTNELSFTSAASTADVTLTVSVDDGVNSAVSDTSTISVLDVARPTASNYTDSTNEDTAVTAFSSIELPTAEDADTGTAHTVEYITIDTATVSGGVLSLTASATGGTSTVGGITFDTAEGDLSGTVNIAIGDIDHLVFTPTAELSGNGAGSFDWTVTDSNGDTSDQATWTLNITPVEDAPTLTGVTASITALEDTATRLVTGTPVFSDVDTTADVVATLTATDGSAVLAATDADGVVVGNSGSNSITLTGTADEINTFLATPSNITYTGSEHNTTADTVVISVDDGEGGTDANTATITVNFTPVNDEPVVSATGTGGNSINGAATNLFNSTAINVDTPDTGDLIKSVTFTVSGLQDGADETIGLDGTSIALADGTNGATTVGNGIAYSVAVAAGTATISLTHTGIAEATIEGMLNAMTYENKATAFTEGDRVVTLTSVQDDGGTTNNGDDTWSTGGITSTVTVVDGTKPTASSYKDSGTEDTAINLSAIELPTARDSGNQALEYITIDTSTVTGGILSLDSAGTSGTSTVGGIHYTTAAGNLGGTVHINIADIGKLEFTPTDNLAGTSVAGFDWTVTDEGGQASPTATYTLDLTNTPDAPAGTDKTLSLIRGASHTFSASDFGFTDADTGDTLIRVQVNVKSIDNGTLELDGTTVTDGQWIDLADIGKLVYTSTATGGDSFTFTVEDSTNASDPTPNTLTINVKARPAPTPSPEPEPEPQPEPELPGNDSWDDLPDEDGDGVPESVEDFVPSIGGGASNGDGNGDGIADRNQQDVASVPFRDTPLPSQQPDAEPIFVSLVGGSRDGKSTGSGTKLTNVQQQDRPEDADTELDMPLGLIAFDADIEEAGATETFSLYVEGSVAVNGYWKQNAGGEWVNLASADYGGKIVLEGDKLRLDFELTDGGEFDADGIANGVIQDPGALGFGSDAFSEQIQALYIAYYQRPADSGGMAYWRGQLEQQNGDLDGIVDAFATSAESQDLYGDISNTSVSGFIGDLYQALFDRVPESGGLMFYRNAFVNGTYEDGRPATAGSLMLDILQGAQGEDAAAITNKLDAAQTFTWLLDPDADGEVLATFDAGDLDSVRQWLQGITANVEAPGTGATHNLIRDEVAEAGDPIILIGEGGVSELLF</sequence>
<dbReference type="InterPro" id="IPR028994">
    <property type="entry name" value="Integrin_alpha_N"/>
</dbReference>
<evidence type="ECO:0000313" key="6">
    <source>
        <dbReference type="EMBL" id="PSL12184.1"/>
    </source>
</evidence>
<organism evidence="6 7">
    <name type="scientific">Marinobacterium halophilum</name>
    <dbReference type="NCBI Taxonomy" id="267374"/>
    <lineage>
        <taxon>Bacteria</taxon>
        <taxon>Pseudomonadati</taxon>
        <taxon>Pseudomonadota</taxon>
        <taxon>Gammaproteobacteria</taxon>
        <taxon>Oceanospirillales</taxon>
        <taxon>Oceanospirillaceae</taxon>
        <taxon>Marinobacterium</taxon>
    </lineage>
</organism>
<keyword evidence="7" id="KW-1185">Reference proteome</keyword>
<comment type="caution">
    <text evidence="6">The sequence shown here is derived from an EMBL/GenBank/DDBJ whole genome shotgun (WGS) entry which is preliminary data.</text>
</comment>
<evidence type="ECO:0000256" key="1">
    <source>
        <dbReference type="ARBA" id="ARBA00022729"/>
    </source>
</evidence>
<feature type="compositionally biased region" description="Polar residues" evidence="2">
    <location>
        <begin position="1670"/>
        <end position="1685"/>
    </location>
</feature>
<feature type="compositionally biased region" description="Gly residues" evidence="2">
    <location>
        <begin position="1737"/>
        <end position="1749"/>
    </location>
</feature>
<proteinExistence type="predicted"/>
<evidence type="ECO:0000259" key="3">
    <source>
        <dbReference type="Pfam" id="PF13205"/>
    </source>
</evidence>
<feature type="domain" description="DUF4347" evidence="5">
    <location>
        <begin position="18"/>
        <end position="174"/>
    </location>
</feature>
<feature type="region of interest" description="Disordered" evidence="2">
    <location>
        <begin position="1783"/>
        <end position="1810"/>
    </location>
</feature>
<dbReference type="Pfam" id="PF14252">
    <property type="entry name" value="DUF4347"/>
    <property type="match status" value="1"/>
</dbReference>
<dbReference type="InterPro" id="IPR013517">
    <property type="entry name" value="FG-GAP"/>
</dbReference>
<accession>A0A2P8ERV9</accession>
<dbReference type="InterPro" id="IPR053784">
    <property type="entry name" value="Choice_anch_U_dom"/>
</dbReference>
<feature type="compositionally biased region" description="Acidic residues" evidence="2">
    <location>
        <begin position="1714"/>
        <end position="1731"/>
    </location>
</feature>
<name>A0A2P8ERV9_9GAMM</name>
<dbReference type="Pfam" id="PF13205">
    <property type="entry name" value="Big_5"/>
    <property type="match status" value="1"/>
</dbReference>
<dbReference type="SUPFAM" id="SSF69318">
    <property type="entry name" value="Integrin alpha N-terminal domain"/>
    <property type="match status" value="1"/>
</dbReference>
<dbReference type="InterPro" id="IPR032812">
    <property type="entry name" value="SbsA_Ig"/>
</dbReference>
<dbReference type="Pfam" id="PF13946">
    <property type="entry name" value="DUF4214"/>
    <property type="match status" value="1"/>
</dbReference>
<dbReference type="NCBIfam" id="NF041766">
    <property type="entry name" value="choice_anch_U"/>
    <property type="match status" value="1"/>
</dbReference>
<feature type="domain" description="SbsA Ig-like" evidence="3">
    <location>
        <begin position="386"/>
        <end position="496"/>
    </location>
</feature>
<dbReference type="InterPro" id="IPR025592">
    <property type="entry name" value="DUF4347"/>
</dbReference>
<reference evidence="6 7" key="1">
    <citation type="submission" date="2018-03" db="EMBL/GenBank/DDBJ databases">
        <title>Genomic Encyclopedia of Archaeal and Bacterial Type Strains, Phase II (KMG-II): from individual species to whole genera.</title>
        <authorList>
            <person name="Goeker M."/>
        </authorList>
    </citation>
    <scope>NUCLEOTIDE SEQUENCE [LARGE SCALE GENOMIC DNA]</scope>
    <source>
        <strain evidence="6 7">DSM 17586</strain>
    </source>
</reference>
<dbReference type="EMBL" id="PYGI01000019">
    <property type="protein sequence ID" value="PSL12184.1"/>
    <property type="molecule type" value="Genomic_DNA"/>
</dbReference>
<gene>
    <name evidence="6" type="ORF">CLV44_11918</name>
</gene>
<feature type="domain" description="DUF4214" evidence="4">
    <location>
        <begin position="1954"/>
        <end position="2005"/>
    </location>
</feature>
<dbReference type="Pfam" id="PF13517">
    <property type="entry name" value="FG-GAP_3"/>
    <property type="match status" value="2"/>
</dbReference>
<evidence type="ECO:0000259" key="4">
    <source>
        <dbReference type="Pfam" id="PF13946"/>
    </source>
</evidence>
<dbReference type="Proteomes" id="UP000242133">
    <property type="component" value="Unassembled WGS sequence"/>
</dbReference>
<protein>
    <submittedName>
        <fullName evidence="6">Uncharacterized protein DUF4214</fullName>
    </submittedName>
</protein>
<evidence type="ECO:0000256" key="2">
    <source>
        <dbReference type="SAM" id="MobiDB-lite"/>
    </source>
</evidence>
<evidence type="ECO:0000259" key="5">
    <source>
        <dbReference type="Pfam" id="PF14252"/>
    </source>
</evidence>
<keyword evidence="1" id="KW-0732">Signal</keyword>
<dbReference type="RefSeq" id="WP_170069350.1">
    <property type="nucleotide sequence ID" value="NZ_PYGI01000019.1"/>
</dbReference>